<gene>
    <name evidence="2" type="ORF">Aco04nite_86020</name>
</gene>
<keyword evidence="3" id="KW-1185">Reference proteome</keyword>
<proteinExistence type="predicted"/>
<evidence type="ECO:0000313" key="2">
    <source>
        <dbReference type="EMBL" id="GIM83334.1"/>
    </source>
</evidence>
<keyword evidence="1" id="KW-1133">Transmembrane helix</keyword>
<protein>
    <submittedName>
        <fullName evidence="2">Uncharacterized protein</fullName>
    </submittedName>
</protein>
<keyword evidence="1" id="KW-0812">Transmembrane</keyword>
<organism evidence="2 3">
    <name type="scientific">Winogradskya consettensis</name>
    <dbReference type="NCBI Taxonomy" id="113560"/>
    <lineage>
        <taxon>Bacteria</taxon>
        <taxon>Bacillati</taxon>
        <taxon>Actinomycetota</taxon>
        <taxon>Actinomycetes</taxon>
        <taxon>Micromonosporales</taxon>
        <taxon>Micromonosporaceae</taxon>
        <taxon>Winogradskya</taxon>
    </lineage>
</organism>
<reference evidence="2" key="1">
    <citation type="submission" date="2021-03" db="EMBL/GenBank/DDBJ databases">
        <title>Whole genome shotgun sequence of Actinoplanes consettensis NBRC 14913.</title>
        <authorList>
            <person name="Komaki H."/>
            <person name="Tamura T."/>
        </authorList>
    </citation>
    <scope>NUCLEOTIDE SEQUENCE</scope>
    <source>
        <strain evidence="2">NBRC 14913</strain>
    </source>
</reference>
<evidence type="ECO:0000256" key="1">
    <source>
        <dbReference type="SAM" id="Phobius"/>
    </source>
</evidence>
<dbReference type="EMBL" id="BOQP01000055">
    <property type="protein sequence ID" value="GIM83334.1"/>
    <property type="molecule type" value="Genomic_DNA"/>
</dbReference>
<feature type="transmembrane region" description="Helical" evidence="1">
    <location>
        <begin position="56"/>
        <end position="79"/>
    </location>
</feature>
<comment type="caution">
    <text evidence="2">The sequence shown here is derived from an EMBL/GenBank/DDBJ whole genome shotgun (WGS) entry which is preliminary data.</text>
</comment>
<name>A0A919VYP9_9ACTN</name>
<feature type="transmembrane region" description="Helical" evidence="1">
    <location>
        <begin position="24"/>
        <end position="44"/>
    </location>
</feature>
<accession>A0A919VYP9</accession>
<evidence type="ECO:0000313" key="3">
    <source>
        <dbReference type="Proteomes" id="UP000680865"/>
    </source>
</evidence>
<sequence>MFLAFASFLCMSDSCSNTNMLYSVPFTAAAVLLALSPFAAVRFYQGGWAGAPQLRMVVVLAGDVLVVGGLMTAFMWFLASGE</sequence>
<keyword evidence="1" id="KW-0472">Membrane</keyword>
<dbReference type="Proteomes" id="UP000680865">
    <property type="component" value="Unassembled WGS sequence"/>
</dbReference>
<dbReference type="AlphaFoldDB" id="A0A919VYP9"/>